<name>A0ABT5AYI1_9BACT</name>
<keyword evidence="3" id="KW-1185">Reference proteome</keyword>
<sequence>MPSTFACPILLLLFVSMFSASCSGQQATGPSAKNSPVSEGPQAPAQGAGLDTAQIAEYVVAVFEDGKGHLWFGTMNKGVARHDGRALTYFTEKDGLCGNTIHSITEDKDGALWFGGHAGVCKYDGKSFTRFFDTEGRVGTDRSDTIWVSTGDGVHRHDGTSFTRFDIPLAKERPAAYSIWPGRVTFQLEDSKGNLWFSTDGHGAIRYDGRSFTQFTKKEGLCSNTVWSILEDRQGRVWFTCIQAYQPGTTGDGGVCYYDGRTFTRFPDVAGLSENDIYTIYEERSGNLWIGATRVGAYRYDGKAFTLFEETDRPDLTVNFGLQAMSEDRNGTLWFGFSGGLFRFDGKAFVNVTQGGPW</sequence>
<reference evidence="2 3" key="1">
    <citation type="submission" date="2022-11" db="EMBL/GenBank/DDBJ databases">
        <title>Minimal conservation of predation-associated metabolite biosynthetic gene clusters underscores biosynthetic potential of Myxococcota including descriptions for ten novel species: Archangium lansinium sp. nov., Myxococcus landrumus sp. nov., Nannocystis bai.</title>
        <authorList>
            <person name="Ahearne A."/>
            <person name="Stevens C."/>
            <person name="Dowd S."/>
        </authorList>
    </citation>
    <scope>NUCLEOTIDE SEQUENCE [LARGE SCALE GENOMIC DNA]</scope>
    <source>
        <strain evidence="2 3">NCELM</strain>
    </source>
</reference>
<gene>
    <name evidence="2" type="ORF">POL58_04080</name>
</gene>
<dbReference type="SUPFAM" id="SSF63829">
    <property type="entry name" value="Calcium-dependent phosphotriesterase"/>
    <property type="match status" value="2"/>
</dbReference>
<evidence type="ECO:0000256" key="1">
    <source>
        <dbReference type="SAM" id="SignalP"/>
    </source>
</evidence>
<organism evidence="2 3">
    <name type="scientific">Nannocystis radixulma</name>
    <dbReference type="NCBI Taxonomy" id="2995305"/>
    <lineage>
        <taxon>Bacteria</taxon>
        <taxon>Pseudomonadati</taxon>
        <taxon>Myxococcota</taxon>
        <taxon>Polyangia</taxon>
        <taxon>Nannocystales</taxon>
        <taxon>Nannocystaceae</taxon>
        <taxon>Nannocystis</taxon>
    </lineage>
</organism>
<dbReference type="Gene3D" id="2.130.10.10">
    <property type="entry name" value="YVTN repeat-like/Quinoprotein amine dehydrogenase"/>
    <property type="match status" value="3"/>
</dbReference>
<feature type="signal peptide" evidence="1">
    <location>
        <begin position="1"/>
        <end position="27"/>
    </location>
</feature>
<evidence type="ECO:0000313" key="3">
    <source>
        <dbReference type="Proteomes" id="UP001217838"/>
    </source>
</evidence>
<comment type="caution">
    <text evidence="2">The sequence shown here is derived from an EMBL/GenBank/DDBJ whole genome shotgun (WGS) entry which is preliminary data.</text>
</comment>
<dbReference type="Proteomes" id="UP001217838">
    <property type="component" value="Unassembled WGS sequence"/>
</dbReference>
<feature type="chain" id="PRO_5045840294" evidence="1">
    <location>
        <begin position="28"/>
        <end position="358"/>
    </location>
</feature>
<protein>
    <submittedName>
        <fullName evidence="2">Two-component regulator propeller domain-containing protein</fullName>
    </submittedName>
</protein>
<dbReference type="InterPro" id="IPR011110">
    <property type="entry name" value="Reg_prop"/>
</dbReference>
<accession>A0ABT5AYI1</accession>
<keyword evidence="1" id="KW-0732">Signal</keyword>
<proteinExistence type="predicted"/>
<dbReference type="InterPro" id="IPR015943">
    <property type="entry name" value="WD40/YVTN_repeat-like_dom_sf"/>
</dbReference>
<dbReference type="RefSeq" id="WP_271994638.1">
    <property type="nucleotide sequence ID" value="NZ_JAQNDN010000001.1"/>
</dbReference>
<dbReference type="Pfam" id="PF07494">
    <property type="entry name" value="Reg_prop"/>
    <property type="match status" value="4"/>
</dbReference>
<dbReference type="EMBL" id="JAQNDN010000001">
    <property type="protein sequence ID" value="MDC0666897.1"/>
    <property type="molecule type" value="Genomic_DNA"/>
</dbReference>
<evidence type="ECO:0000313" key="2">
    <source>
        <dbReference type="EMBL" id="MDC0666897.1"/>
    </source>
</evidence>